<evidence type="ECO:0000313" key="1">
    <source>
        <dbReference type="EMBL" id="AFN39132.1"/>
    </source>
</evidence>
<protein>
    <submittedName>
        <fullName evidence="1">Virion associated protein</fullName>
    </submittedName>
</protein>
<keyword evidence="2" id="KW-1185">Reference proteome</keyword>
<dbReference type="OrthoDB" id="1112at10239"/>
<gene>
    <name evidence="1" type="ORF">BcepMigl_gp63</name>
</gene>
<dbReference type="EMBL" id="JX104231">
    <property type="protein sequence ID" value="AFN39132.1"/>
    <property type="molecule type" value="Genomic_DNA"/>
</dbReference>
<reference evidence="1 2" key="1">
    <citation type="submission" date="2012-05" db="EMBL/GenBank/DDBJ databases">
        <title>Complete genome of the Bcep22-like bacteriophage BcepMigl.</title>
        <authorList>
            <person name="Gill J.J."/>
            <person name="Migl D.M."/>
            <person name="Summer E.J."/>
            <person name="Gonzlaez C.F."/>
            <person name="Young R."/>
        </authorList>
    </citation>
    <scope>NUCLEOTIDE SEQUENCE [LARGE SCALE GENOMIC DNA]</scope>
</reference>
<evidence type="ECO:0000313" key="2">
    <source>
        <dbReference type="Proteomes" id="UP000009014"/>
    </source>
</evidence>
<proteinExistence type="predicted"/>
<dbReference type="KEGG" id="vg:14296450"/>
<dbReference type="GeneID" id="14296450"/>
<organism evidence="1 2">
    <name type="scientific">Burkholderia phage BcepMigl</name>
    <dbReference type="NCBI Taxonomy" id="2886899"/>
    <lineage>
        <taxon>Viruses</taxon>
        <taxon>Duplodnaviria</taxon>
        <taxon>Heunggongvirae</taxon>
        <taxon>Uroviricota</taxon>
        <taxon>Caudoviricetes</taxon>
        <taxon>Lessievirus</taxon>
        <taxon>Lessievirus bcepmigl</taxon>
    </lineage>
</organism>
<name>I6X6U6_9CAUD</name>
<sequence length="591" mass="63908">MRQGVVIEGFELTIIKITGFSGEIPRLVPRLLPDTAAQNATNARLESGGLSPYRKPKFITRIDTIPAGQIETIFRNGETWMAWDKPVYAAPGPVAADRLYVMGDGAPKMIVGGTTYPLAVPMPSAALTAATSGTGTGDVFSRVYVYTFVTGFGEESEPSAVSNEVNWQAGQTVTLSGFQAAPAGRNITKQRIYRSQTSLSGTDLYFIAERDASAANFVDNVPLTDQNEPLPSLEWNAPPDDLTGLISLPNGMMAAFRGKELWFCEPWRPHAYPQKYVLTMDYNIVALGAYGTTIVVATDGQPYIVSGASPDAMSQEKLELNLPCINARGLVDLGYAIAYPSHDGLVVASSSGARVVTDQLMTRNDWLKTAPDRFVSGQFFGRYLASYEYIDPAGTARRGSFIIDLTGQEAFLHRTNYKADATFYDITEGKLYLCMGQDIYEWDALDSENEILVWRSKQYVIQKPTNFGVILIEGSVLLTPEEEAAEQAAADAARAYNESIFGDASIGGELNGAALNVYPINGDALKRLETSRFVSATVYADGKPVATVSKLNRSCRLPSGFLAQTWEVEVSANADIAQVTLAGTGAELAGV</sequence>
<dbReference type="Proteomes" id="UP000009014">
    <property type="component" value="Segment"/>
</dbReference>
<dbReference type="RefSeq" id="YP_007236809.1">
    <property type="nucleotide sequence ID" value="NC_019917.1"/>
</dbReference>
<accession>I6X6U6</accession>